<sequence length="509" mass="55796">MARFVPKIAPGVLLAERYRIEQMIGQGGMSRVYLAEDLKLPGKLWAVKECLDVPGGPATVAKEVKLLIQLNHHRLPRIVDFIDPDRDGYSYIVMDYIQGVPLDQFIRARAGRIPMELLVRFGLQITDGLRYLHRHEPPVIHRDVKPANLLVDDKGELRFVDFGIARTFTDGKTEDTVQLGTVGFAAPEQYGDRQSDARTDLYSLGAVLLYMGTGGRFPGWTPEAAAALRDQGCERLEPIVTTLLRTRPEDRFSSAEEVSEALGALLRPRPEASRSAILGSTLKTSGDVIDFSGRPAIVGIVGASAGAGTTHTAIALAHMLARSIKKVAIVEMDSKSSAFPRLARHLDEEASAENRKTGSRFRIGQVAYAKLTARADFISLLSEGFGCIVCDLGTGRSKELLEEFRRADLSIIVGSGAEWSVEELEHFAGTLGSIGQFPPSWRFCVPFASTSGLRRIRKSLRTKSVYALPADPNPYDPAPSMTHALQEVCGNLLTKSKRASLRFLVKPKT</sequence>
<dbReference type="SUPFAM" id="SSF56112">
    <property type="entry name" value="Protein kinase-like (PK-like)"/>
    <property type="match status" value="1"/>
</dbReference>
<dbReference type="InterPro" id="IPR017441">
    <property type="entry name" value="Protein_kinase_ATP_BS"/>
</dbReference>
<organism evidence="7 8">
    <name type="scientific">Paenibacillus rhizolycopersici</name>
    <dbReference type="NCBI Taxonomy" id="2780073"/>
    <lineage>
        <taxon>Bacteria</taxon>
        <taxon>Bacillati</taxon>
        <taxon>Bacillota</taxon>
        <taxon>Bacilli</taxon>
        <taxon>Bacillales</taxon>
        <taxon>Paenibacillaceae</taxon>
        <taxon>Paenibacillus</taxon>
    </lineage>
</organism>
<keyword evidence="1" id="KW-0808">Transferase</keyword>
<dbReference type="PROSITE" id="PS00108">
    <property type="entry name" value="PROTEIN_KINASE_ST"/>
    <property type="match status" value="1"/>
</dbReference>
<dbReference type="SUPFAM" id="SSF52540">
    <property type="entry name" value="P-loop containing nucleoside triphosphate hydrolases"/>
    <property type="match status" value="1"/>
</dbReference>
<dbReference type="PROSITE" id="PS50011">
    <property type="entry name" value="PROTEIN_KINASE_DOM"/>
    <property type="match status" value="1"/>
</dbReference>
<name>A0ABS2H9F0_9BACL</name>
<dbReference type="Pfam" id="PF00069">
    <property type="entry name" value="Pkinase"/>
    <property type="match status" value="1"/>
</dbReference>
<proteinExistence type="predicted"/>
<dbReference type="SMART" id="SM00220">
    <property type="entry name" value="S_TKc"/>
    <property type="match status" value="1"/>
</dbReference>
<dbReference type="PANTHER" id="PTHR43289">
    <property type="entry name" value="MITOGEN-ACTIVATED PROTEIN KINASE KINASE KINASE 20-RELATED"/>
    <property type="match status" value="1"/>
</dbReference>
<feature type="binding site" evidence="5">
    <location>
        <position position="48"/>
    </location>
    <ligand>
        <name>ATP</name>
        <dbReference type="ChEBI" id="CHEBI:30616"/>
    </ligand>
</feature>
<evidence type="ECO:0000259" key="6">
    <source>
        <dbReference type="PROSITE" id="PS50011"/>
    </source>
</evidence>
<gene>
    <name evidence="7" type="ORF">IM700_012225</name>
</gene>
<protein>
    <submittedName>
        <fullName evidence="7">Protein kinase</fullName>
    </submittedName>
</protein>
<dbReference type="CDD" id="cd14014">
    <property type="entry name" value="STKc_PknB_like"/>
    <property type="match status" value="1"/>
</dbReference>
<dbReference type="InterPro" id="IPR000719">
    <property type="entry name" value="Prot_kinase_dom"/>
</dbReference>
<evidence type="ECO:0000256" key="5">
    <source>
        <dbReference type="PROSITE-ProRule" id="PRU10141"/>
    </source>
</evidence>
<evidence type="ECO:0000256" key="1">
    <source>
        <dbReference type="ARBA" id="ARBA00022679"/>
    </source>
</evidence>
<evidence type="ECO:0000256" key="3">
    <source>
        <dbReference type="ARBA" id="ARBA00022777"/>
    </source>
</evidence>
<keyword evidence="2 5" id="KW-0547">Nucleotide-binding</keyword>
<evidence type="ECO:0000313" key="8">
    <source>
        <dbReference type="Proteomes" id="UP001516620"/>
    </source>
</evidence>
<dbReference type="PANTHER" id="PTHR43289:SF34">
    <property type="entry name" value="SERINE_THREONINE-PROTEIN KINASE YBDM-RELATED"/>
    <property type="match status" value="1"/>
</dbReference>
<dbReference type="EMBL" id="JADCNN020000009">
    <property type="protein sequence ID" value="MBM6996414.1"/>
    <property type="molecule type" value="Genomic_DNA"/>
</dbReference>
<evidence type="ECO:0000256" key="4">
    <source>
        <dbReference type="ARBA" id="ARBA00022840"/>
    </source>
</evidence>
<dbReference type="PROSITE" id="PS00107">
    <property type="entry name" value="PROTEIN_KINASE_ATP"/>
    <property type="match status" value="1"/>
</dbReference>
<dbReference type="InterPro" id="IPR027417">
    <property type="entry name" value="P-loop_NTPase"/>
</dbReference>
<accession>A0ABS2H9F0</accession>
<dbReference type="InterPro" id="IPR008271">
    <property type="entry name" value="Ser/Thr_kinase_AS"/>
</dbReference>
<dbReference type="RefSeq" id="WP_193416172.1">
    <property type="nucleotide sequence ID" value="NZ_JADCNN020000009.1"/>
</dbReference>
<dbReference type="Gene3D" id="3.40.50.300">
    <property type="entry name" value="P-loop containing nucleotide triphosphate hydrolases"/>
    <property type="match status" value="1"/>
</dbReference>
<feature type="domain" description="Protein kinase" evidence="6">
    <location>
        <begin position="18"/>
        <end position="266"/>
    </location>
</feature>
<dbReference type="Proteomes" id="UP001516620">
    <property type="component" value="Unassembled WGS sequence"/>
</dbReference>
<dbReference type="Gene3D" id="1.10.510.10">
    <property type="entry name" value="Transferase(Phosphotransferase) domain 1"/>
    <property type="match status" value="1"/>
</dbReference>
<keyword evidence="4 5" id="KW-0067">ATP-binding</keyword>
<dbReference type="Gene3D" id="3.30.200.20">
    <property type="entry name" value="Phosphorylase Kinase, domain 1"/>
    <property type="match status" value="1"/>
</dbReference>
<comment type="caution">
    <text evidence="7">The sequence shown here is derived from an EMBL/GenBank/DDBJ whole genome shotgun (WGS) entry which is preliminary data.</text>
</comment>
<evidence type="ECO:0000313" key="7">
    <source>
        <dbReference type="EMBL" id="MBM6996414.1"/>
    </source>
</evidence>
<dbReference type="InterPro" id="IPR011009">
    <property type="entry name" value="Kinase-like_dom_sf"/>
</dbReference>
<keyword evidence="3 7" id="KW-0418">Kinase</keyword>
<dbReference type="GO" id="GO:0016301">
    <property type="term" value="F:kinase activity"/>
    <property type="evidence" value="ECO:0007669"/>
    <property type="project" value="UniProtKB-KW"/>
</dbReference>
<evidence type="ECO:0000256" key="2">
    <source>
        <dbReference type="ARBA" id="ARBA00022741"/>
    </source>
</evidence>
<reference evidence="7 8" key="1">
    <citation type="submission" date="2021-01" db="EMBL/GenBank/DDBJ databases">
        <title>Paenibacillus sp.nov. isolated from the rhizosphere soil of tomato plant.</title>
        <authorList>
            <person name="Thin K.K."/>
            <person name="Zhang X."/>
            <person name="He S."/>
        </authorList>
    </citation>
    <scope>NUCLEOTIDE SEQUENCE [LARGE SCALE GENOMIC DNA]</scope>
    <source>
        <strain evidence="7 8">DXFW5</strain>
    </source>
</reference>
<keyword evidence="8" id="KW-1185">Reference proteome</keyword>